<comment type="subcellular location">
    <subcellularLocation>
        <location evidence="1">Membrane</location>
        <topology evidence="1">Multi-pass membrane protein</topology>
    </subcellularLocation>
</comment>
<keyword evidence="2 5" id="KW-0812">Transmembrane</keyword>
<keyword evidence="3 5" id="KW-1133">Transmembrane helix</keyword>
<dbReference type="InterPro" id="IPR004031">
    <property type="entry name" value="PMP22/EMP/MP20/Claudin"/>
</dbReference>
<protein>
    <recommendedName>
        <fullName evidence="8">Voltage-dependent calcium channel gamma-1 subunit</fullName>
    </recommendedName>
</protein>
<dbReference type="OrthoDB" id="5917530at2759"/>
<dbReference type="AlphaFoldDB" id="A0A2J7QGI6"/>
<feature type="transmembrane region" description="Helical" evidence="5">
    <location>
        <begin position="174"/>
        <end position="193"/>
    </location>
</feature>
<evidence type="ECO:0000256" key="5">
    <source>
        <dbReference type="SAM" id="Phobius"/>
    </source>
</evidence>
<evidence type="ECO:0000256" key="1">
    <source>
        <dbReference type="ARBA" id="ARBA00004141"/>
    </source>
</evidence>
<evidence type="ECO:0008006" key="8">
    <source>
        <dbReference type="Google" id="ProtNLM"/>
    </source>
</evidence>
<dbReference type="STRING" id="105785.A0A2J7QGI6"/>
<feature type="transmembrane region" description="Helical" evidence="5">
    <location>
        <begin position="20"/>
        <end position="44"/>
    </location>
</feature>
<evidence type="ECO:0000256" key="4">
    <source>
        <dbReference type="ARBA" id="ARBA00023136"/>
    </source>
</evidence>
<name>A0A2J7QGI6_9NEOP</name>
<evidence type="ECO:0000256" key="2">
    <source>
        <dbReference type="ARBA" id="ARBA00022692"/>
    </source>
</evidence>
<dbReference type="GO" id="GO:0005886">
    <property type="term" value="C:plasma membrane"/>
    <property type="evidence" value="ECO:0007669"/>
    <property type="project" value="TreeGrafter"/>
</dbReference>
<evidence type="ECO:0000256" key="3">
    <source>
        <dbReference type="ARBA" id="ARBA00022989"/>
    </source>
</evidence>
<keyword evidence="4 5" id="KW-0472">Membrane</keyword>
<accession>A0A2J7QGI6</accession>
<proteinExistence type="predicted"/>
<reference evidence="6 7" key="1">
    <citation type="submission" date="2017-12" db="EMBL/GenBank/DDBJ databases">
        <title>Hemimetabolous genomes reveal molecular basis of termite eusociality.</title>
        <authorList>
            <person name="Harrison M.C."/>
            <person name="Jongepier E."/>
            <person name="Robertson H.M."/>
            <person name="Arning N."/>
            <person name="Bitard-Feildel T."/>
            <person name="Chao H."/>
            <person name="Childers C.P."/>
            <person name="Dinh H."/>
            <person name="Doddapaneni H."/>
            <person name="Dugan S."/>
            <person name="Gowin J."/>
            <person name="Greiner C."/>
            <person name="Han Y."/>
            <person name="Hu H."/>
            <person name="Hughes D.S.T."/>
            <person name="Huylmans A.-K."/>
            <person name="Kemena C."/>
            <person name="Kremer L.P.M."/>
            <person name="Lee S.L."/>
            <person name="Lopez-Ezquerra A."/>
            <person name="Mallet L."/>
            <person name="Monroy-Kuhn J.M."/>
            <person name="Moser A."/>
            <person name="Murali S.C."/>
            <person name="Muzny D.M."/>
            <person name="Otani S."/>
            <person name="Piulachs M.-D."/>
            <person name="Poelchau M."/>
            <person name="Qu J."/>
            <person name="Schaub F."/>
            <person name="Wada-Katsumata A."/>
            <person name="Worley K.C."/>
            <person name="Xie Q."/>
            <person name="Ylla G."/>
            <person name="Poulsen M."/>
            <person name="Gibbs R.A."/>
            <person name="Schal C."/>
            <person name="Richards S."/>
            <person name="Belles X."/>
            <person name="Korb J."/>
            <person name="Bornberg-Bauer E."/>
        </authorList>
    </citation>
    <scope>NUCLEOTIDE SEQUENCE [LARGE SCALE GENOMIC DNA]</scope>
    <source>
        <tissue evidence="6">Whole body</tissue>
    </source>
</reference>
<dbReference type="PANTHER" id="PTHR10671">
    <property type="entry name" value="EPITHELIAL MEMBRANE PROTEIN-RELATED"/>
    <property type="match status" value="1"/>
</dbReference>
<dbReference type="Gene3D" id="1.20.140.150">
    <property type="match status" value="1"/>
</dbReference>
<dbReference type="Proteomes" id="UP000235965">
    <property type="component" value="Unassembled WGS sequence"/>
</dbReference>
<evidence type="ECO:0000313" key="7">
    <source>
        <dbReference type="Proteomes" id="UP000235965"/>
    </source>
</evidence>
<sequence>MGSKREKELSKKLVIERRVLFACTVMIGLSVILWIAAVSTDWWFTVSGGPNGIYVNETKRFFLRSHSGLWRICRTTYNTTLGGGVAVRAEDAPVNVTGRVVLFTLERDHGLLNVYKELSYEIKKRNKDLKRENSTPKSNAAEKCKFHAMFPADTNIRLDPSIDKTILNYTRSEASFSIISLMLMILGFIFSVYTFRNPRYMFKRLAGVIHFLTCGCVLAVIEVLINSIEYERKHLPFTFPRGATYSYGFSIVLAWLVFIMLLVSGCAFLLYSRKRKGNKAPTEEIAMADEPTIIGR</sequence>
<organism evidence="6 7">
    <name type="scientific">Cryptotermes secundus</name>
    <dbReference type="NCBI Taxonomy" id="105785"/>
    <lineage>
        <taxon>Eukaryota</taxon>
        <taxon>Metazoa</taxon>
        <taxon>Ecdysozoa</taxon>
        <taxon>Arthropoda</taxon>
        <taxon>Hexapoda</taxon>
        <taxon>Insecta</taxon>
        <taxon>Pterygota</taxon>
        <taxon>Neoptera</taxon>
        <taxon>Polyneoptera</taxon>
        <taxon>Dictyoptera</taxon>
        <taxon>Blattodea</taxon>
        <taxon>Blattoidea</taxon>
        <taxon>Termitoidae</taxon>
        <taxon>Kalotermitidae</taxon>
        <taxon>Cryptotermitinae</taxon>
        <taxon>Cryptotermes</taxon>
    </lineage>
</organism>
<dbReference type="EMBL" id="NEVH01014362">
    <property type="protein sequence ID" value="PNF27694.1"/>
    <property type="molecule type" value="Genomic_DNA"/>
</dbReference>
<comment type="caution">
    <text evidence="6">The sequence shown here is derived from an EMBL/GenBank/DDBJ whole genome shotgun (WGS) entry which is preliminary data.</text>
</comment>
<dbReference type="PANTHER" id="PTHR10671:SF110">
    <property type="entry name" value="FI18012P1"/>
    <property type="match status" value="1"/>
</dbReference>
<feature type="transmembrane region" description="Helical" evidence="5">
    <location>
        <begin position="205"/>
        <end position="225"/>
    </location>
</feature>
<evidence type="ECO:0000313" key="6">
    <source>
        <dbReference type="EMBL" id="PNF27694.1"/>
    </source>
</evidence>
<feature type="transmembrane region" description="Helical" evidence="5">
    <location>
        <begin position="245"/>
        <end position="271"/>
    </location>
</feature>
<dbReference type="FunCoup" id="A0A2J7QGI6">
    <property type="interactions" value="81"/>
</dbReference>
<dbReference type="InterPro" id="IPR050579">
    <property type="entry name" value="PMP-22/EMP/MP20-like"/>
</dbReference>
<gene>
    <name evidence="6" type="ORF">B7P43_G13759</name>
</gene>
<dbReference type="InParanoid" id="A0A2J7QGI6"/>
<keyword evidence="7" id="KW-1185">Reference proteome</keyword>
<dbReference type="Pfam" id="PF13903">
    <property type="entry name" value="Claudin_2"/>
    <property type="match status" value="1"/>
</dbReference>